<dbReference type="EMBL" id="CAJVQC010003114">
    <property type="protein sequence ID" value="CAG8521748.1"/>
    <property type="molecule type" value="Genomic_DNA"/>
</dbReference>
<comment type="caution">
    <text evidence="1">The sequence shown here is derived from an EMBL/GenBank/DDBJ whole genome shotgun (WGS) entry which is preliminary data.</text>
</comment>
<organism evidence="1 2">
    <name type="scientific">Racocetra persica</name>
    <dbReference type="NCBI Taxonomy" id="160502"/>
    <lineage>
        <taxon>Eukaryota</taxon>
        <taxon>Fungi</taxon>
        <taxon>Fungi incertae sedis</taxon>
        <taxon>Mucoromycota</taxon>
        <taxon>Glomeromycotina</taxon>
        <taxon>Glomeromycetes</taxon>
        <taxon>Diversisporales</taxon>
        <taxon>Gigasporaceae</taxon>
        <taxon>Racocetra</taxon>
    </lineage>
</organism>
<evidence type="ECO:0000313" key="1">
    <source>
        <dbReference type="EMBL" id="CAG8521748.1"/>
    </source>
</evidence>
<keyword evidence="2" id="KW-1185">Reference proteome</keyword>
<sequence length="172" mass="19506">MWCDNCLLIFPLRSGAMFLAIFMAVKYSFSIYQFIGAILLFMYGDFFFFHKYEASIYGGYALLQGIIGLIAVLGFSRRSSLIARVLVRTYVIIIILGAIRGSLMAWSIFYGQEHIIWECNNGGKRWIDPSTIDPNVPQPVETRLMPSAFCRVGLQSAAGYFSFFLALDFILM</sequence>
<accession>A0ACA9LBR1</accession>
<protein>
    <submittedName>
        <fullName evidence="1">4845_t:CDS:1</fullName>
    </submittedName>
</protein>
<name>A0ACA9LBR1_9GLOM</name>
<evidence type="ECO:0000313" key="2">
    <source>
        <dbReference type="Proteomes" id="UP000789920"/>
    </source>
</evidence>
<reference evidence="1" key="1">
    <citation type="submission" date="2021-06" db="EMBL/GenBank/DDBJ databases">
        <authorList>
            <person name="Kallberg Y."/>
            <person name="Tangrot J."/>
            <person name="Rosling A."/>
        </authorList>
    </citation>
    <scope>NUCLEOTIDE SEQUENCE</scope>
    <source>
        <strain evidence="1">MA461A</strain>
    </source>
</reference>
<proteinExistence type="predicted"/>
<gene>
    <name evidence="1" type="ORF">RPERSI_LOCUS2734</name>
</gene>
<dbReference type="Proteomes" id="UP000789920">
    <property type="component" value="Unassembled WGS sequence"/>
</dbReference>
<feature type="non-terminal residue" evidence="1">
    <location>
        <position position="172"/>
    </location>
</feature>